<dbReference type="Proteomes" id="UP000245133">
    <property type="component" value="Unassembled WGS sequence"/>
</dbReference>
<dbReference type="EMBL" id="BFBB01000008">
    <property type="protein sequence ID" value="GBF51062.1"/>
    <property type="molecule type" value="Genomic_DNA"/>
</dbReference>
<organism evidence="1 2">
    <name type="scientific">Leptospira ryugenii</name>
    <dbReference type="NCBI Taxonomy" id="1917863"/>
    <lineage>
        <taxon>Bacteria</taxon>
        <taxon>Pseudomonadati</taxon>
        <taxon>Spirochaetota</taxon>
        <taxon>Spirochaetia</taxon>
        <taxon>Leptospirales</taxon>
        <taxon>Leptospiraceae</taxon>
        <taxon>Leptospira</taxon>
    </lineage>
</organism>
<evidence type="ECO:0000313" key="2">
    <source>
        <dbReference type="Proteomes" id="UP000245133"/>
    </source>
</evidence>
<dbReference type="OrthoDB" id="339235at2"/>
<proteinExistence type="predicted"/>
<reference evidence="1 2" key="1">
    <citation type="submission" date="2018-02" db="EMBL/GenBank/DDBJ databases">
        <title>Novel Leptospira species isolated from soil and water in Japan.</title>
        <authorList>
            <person name="Nakao R."/>
            <person name="Masuzawa T."/>
        </authorList>
    </citation>
    <scope>NUCLEOTIDE SEQUENCE [LARGE SCALE GENOMIC DNA]</scope>
    <source>
        <strain evidence="1 2">YH101</strain>
    </source>
</reference>
<evidence type="ECO:0000313" key="1">
    <source>
        <dbReference type="EMBL" id="GBF51062.1"/>
    </source>
</evidence>
<dbReference type="RefSeq" id="WP_108977371.1">
    <property type="nucleotide sequence ID" value="NZ_BFBB01000008.1"/>
</dbReference>
<name>A0A2P2E2D7_9LEPT</name>
<accession>A0A2P2E2D7</accession>
<comment type="caution">
    <text evidence="1">The sequence shown here is derived from an EMBL/GenBank/DDBJ whole genome shotgun (WGS) entry which is preliminary data.</text>
</comment>
<keyword evidence="2" id="KW-1185">Reference proteome</keyword>
<dbReference type="AlphaFoldDB" id="A0A2P2E2D7"/>
<sequence>MLSKFKGILLVFVLFSILEIVVRIVDTHYLEQPEIFFVNLKKQYVESGRGDADILIIGDSRSMALAGYQKQNDSEYSVYNHSLPAMGPKYYRFFIEKYLRSGNKKPKMVLFAASPKLYSAGYGAPLYDPTGKHVSQNESLSEYIQRRWNEGWEKNLFRSKESEKIIQYSGKQDNFDQILWEFFGHRYLHQFSISELWEQYDGVERIFIISKAIPLLYETYRFHGAIRNALSLENWKLSKDYTDRSKFCEACANIEAGICLPSHSQREDNHIIEDQITRHHGKYNISNRVKPELVQFARAKYKEEMKLETYSKDPATWEPVNFQVMEDLIQFSKEQGIHFGFVYLPWIDQKERAPEVQARKQKLLEFFRSHPDSGLFFFPSSEYPIDLFVDLIHYDCRGETRVNQEFQKNVLPQVFSFLKKHQNSN</sequence>
<gene>
    <name evidence="1" type="ORF">LPTSP4_25930</name>
</gene>
<protein>
    <recommendedName>
        <fullName evidence="3">DUF1574 domain-containing protein</fullName>
    </recommendedName>
</protein>
<evidence type="ECO:0008006" key="3">
    <source>
        <dbReference type="Google" id="ProtNLM"/>
    </source>
</evidence>